<sequence>MSSVQKFSADCPCRTLFAEIADKWSMMVLTILDGEPRRFNDIKRRLEGVSQKSLTQTLRRLERNGIVTRRVMDTSPVAVEYEMSELGQTLLPPFRALYCWTHTNFEQVEKARSAFDNKAETKAA</sequence>
<proteinExistence type="predicted"/>
<dbReference type="InterPro" id="IPR036388">
    <property type="entry name" value="WH-like_DNA-bd_sf"/>
</dbReference>
<keyword evidence="3" id="KW-0804">Transcription</keyword>
<dbReference type="RefSeq" id="WP_161863044.1">
    <property type="nucleotide sequence ID" value="NZ_CP046620.1"/>
</dbReference>
<accession>A0A6P1T3A7</accession>
<dbReference type="InterPro" id="IPR011991">
    <property type="entry name" value="ArsR-like_HTH"/>
</dbReference>
<protein>
    <submittedName>
        <fullName evidence="5">Transcriptional regulator</fullName>
    </submittedName>
</protein>
<dbReference type="PROSITE" id="PS51118">
    <property type="entry name" value="HTH_HXLR"/>
    <property type="match status" value="1"/>
</dbReference>
<evidence type="ECO:0000256" key="2">
    <source>
        <dbReference type="ARBA" id="ARBA00023125"/>
    </source>
</evidence>
<feature type="domain" description="HTH hxlR-type" evidence="4">
    <location>
        <begin position="11"/>
        <end position="109"/>
    </location>
</feature>
<dbReference type="GO" id="GO:0006355">
    <property type="term" value="P:regulation of DNA-templated transcription"/>
    <property type="evidence" value="ECO:0007669"/>
    <property type="project" value="UniProtKB-ARBA"/>
</dbReference>
<name>A0A6P1T3A7_9RHOB</name>
<dbReference type="GO" id="GO:0003677">
    <property type="term" value="F:DNA binding"/>
    <property type="evidence" value="ECO:0007669"/>
    <property type="project" value="UniProtKB-KW"/>
</dbReference>
<dbReference type="SUPFAM" id="SSF46785">
    <property type="entry name" value="Winged helix' DNA-binding domain"/>
    <property type="match status" value="1"/>
</dbReference>
<evidence type="ECO:0000259" key="4">
    <source>
        <dbReference type="PROSITE" id="PS51118"/>
    </source>
</evidence>
<keyword evidence="1" id="KW-0805">Transcription regulation</keyword>
<reference evidence="5 6" key="1">
    <citation type="submission" date="2019-12" db="EMBL/GenBank/DDBJ databases">
        <title>Complete genome sequence of Algicella marina strain 9Alg 56(T) isolated from the red alga Tichocarpus crinitus.</title>
        <authorList>
            <person name="Kim S.-G."/>
            <person name="Nedashkovskaya O.I."/>
        </authorList>
    </citation>
    <scope>NUCLEOTIDE SEQUENCE [LARGE SCALE GENOMIC DNA]</scope>
    <source>
        <strain evidence="5 6">9Alg 56</strain>
    </source>
</reference>
<organism evidence="5 6">
    <name type="scientific">Algicella marina</name>
    <dbReference type="NCBI Taxonomy" id="2683284"/>
    <lineage>
        <taxon>Bacteria</taxon>
        <taxon>Pseudomonadati</taxon>
        <taxon>Pseudomonadota</taxon>
        <taxon>Alphaproteobacteria</taxon>
        <taxon>Rhodobacterales</taxon>
        <taxon>Paracoccaceae</taxon>
        <taxon>Algicella</taxon>
    </lineage>
</organism>
<dbReference type="PANTHER" id="PTHR33204">
    <property type="entry name" value="TRANSCRIPTIONAL REGULATOR, MARR FAMILY"/>
    <property type="match status" value="1"/>
</dbReference>
<dbReference type="Gene3D" id="1.10.10.10">
    <property type="entry name" value="Winged helix-like DNA-binding domain superfamily/Winged helix DNA-binding domain"/>
    <property type="match status" value="1"/>
</dbReference>
<evidence type="ECO:0000256" key="3">
    <source>
        <dbReference type="ARBA" id="ARBA00023163"/>
    </source>
</evidence>
<dbReference type="InterPro" id="IPR036390">
    <property type="entry name" value="WH_DNA-bd_sf"/>
</dbReference>
<dbReference type="AlphaFoldDB" id="A0A6P1T3A7"/>
<keyword evidence="2" id="KW-0238">DNA-binding</keyword>
<dbReference type="InterPro" id="IPR002577">
    <property type="entry name" value="HTH_HxlR"/>
</dbReference>
<evidence type="ECO:0000313" key="6">
    <source>
        <dbReference type="Proteomes" id="UP000464495"/>
    </source>
</evidence>
<evidence type="ECO:0000313" key="5">
    <source>
        <dbReference type="EMBL" id="QHQ36497.1"/>
    </source>
</evidence>
<dbReference type="KEGG" id="amaq:GO499_15590"/>
<dbReference type="CDD" id="cd00090">
    <property type="entry name" value="HTH_ARSR"/>
    <property type="match status" value="1"/>
</dbReference>
<dbReference type="Pfam" id="PF01638">
    <property type="entry name" value="HxlR"/>
    <property type="match status" value="1"/>
</dbReference>
<gene>
    <name evidence="5" type="ORF">GO499_15590</name>
</gene>
<dbReference type="Proteomes" id="UP000464495">
    <property type="component" value="Chromosome"/>
</dbReference>
<keyword evidence="6" id="KW-1185">Reference proteome</keyword>
<evidence type="ECO:0000256" key="1">
    <source>
        <dbReference type="ARBA" id="ARBA00023015"/>
    </source>
</evidence>
<dbReference type="PANTHER" id="PTHR33204:SF39">
    <property type="entry name" value="TRANSCRIPTIONAL REGULATORY PROTEIN"/>
    <property type="match status" value="1"/>
</dbReference>
<dbReference type="EMBL" id="CP046620">
    <property type="protein sequence ID" value="QHQ36497.1"/>
    <property type="molecule type" value="Genomic_DNA"/>
</dbReference>